<comment type="caution">
    <text evidence="2">The sequence shown here is derived from an EMBL/GenBank/DDBJ whole genome shotgun (WGS) entry which is preliminary data.</text>
</comment>
<reference evidence="2" key="2">
    <citation type="submission" date="2023-12" db="EMBL/GenBank/DDBJ databases">
        <authorList>
            <person name="Sun Q."/>
            <person name="Inoue M."/>
        </authorList>
    </citation>
    <scope>NUCLEOTIDE SEQUENCE</scope>
    <source>
        <strain evidence="2">JCM 14265</strain>
    </source>
</reference>
<evidence type="ECO:0000259" key="1">
    <source>
        <dbReference type="Pfam" id="PF24035"/>
    </source>
</evidence>
<dbReference type="Pfam" id="PF24035">
    <property type="entry name" value="DUF7344"/>
    <property type="match status" value="1"/>
</dbReference>
<dbReference type="InterPro" id="IPR055768">
    <property type="entry name" value="DUF7344"/>
</dbReference>
<dbReference type="Proteomes" id="UP001501425">
    <property type="component" value="Unassembled WGS sequence"/>
</dbReference>
<dbReference type="AlphaFoldDB" id="A0AAV3SMW9"/>
<feature type="domain" description="DUF7344" evidence="1">
    <location>
        <begin position="11"/>
        <end position="80"/>
    </location>
</feature>
<dbReference type="EMBL" id="JBEDNW010000001">
    <property type="protein sequence ID" value="MEZ3166106.1"/>
    <property type="molecule type" value="Genomic_DNA"/>
</dbReference>
<dbReference type="RefSeq" id="WP_343775689.1">
    <property type="nucleotide sequence ID" value="NZ_BAAADQ010000001.1"/>
</dbReference>
<dbReference type="Proteomes" id="UP001567571">
    <property type="component" value="Unassembled WGS sequence"/>
</dbReference>
<protein>
    <submittedName>
        <fullName evidence="3">ArsR family transcriptional regulator</fullName>
    </submittedName>
</protein>
<gene>
    <name evidence="3" type="ORF">ABNG02_02050</name>
    <name evidence="2" type="ORF">GCM10008994_01810</name>
</gene>
<reference evidence="2" key="1">
    <citation type="journal article" date="2014" name="Int. J. Syst. Evol. Microbiol.">
        <title>Complete genome sequence of Corynebacterium casei LMG S-19264T (=DSM 44701T), isolated from a smear-ripened cheese.</title>
        <authorList>
            <consortium name="US DOE Joint Genome Institute (JGI-PGF)"/>
            <person name="Walter F."/>
            <person name="Albersmeier A."/>
            <person name="Kalinowski J."/>
            <person name="Ruckert C."/>
        </authorList>
    </citation>
    <scope>NUCLEOTIDE SEQUENCE</scope>
    <source>
        <strain evidence="2">JCM 14265</strain>
    </source>
</reference>
<evidence type="ECO:0000313" key="5">
    <source>
        <dbReference type="Proteomes" id="UP001567571"/>
    </source>
</evidence>
<evidence type="ECO:0000313" key="4">
    <source>
        <dbReference type="Proteomes" id="UP001501425"/>
    </source>
</evidence>
<sequence>MVGTHPDSQAFTALANPYRRQLLFALYDANPQDDDYLDPLDLLVEGETTDDRAATRIELRHAHLPKLADMGFIEWERESGGLSKGPSWEEVVPLLQLIYEHRDELPDEWVSGLPMEA</sequence>
<reference evidence="3 5" key="3">
    <citation type="submission" date="2024-06" db="EMBL/GenBank/DDBJ databases">
        <title>Halorubrum miltondacostae sp. nov., a potential PHA producer isolated from an inland solar saltern in Rio Maior, Portugal.</title>
        <authorList>
            <person name="Albuquerque L."/>
            <person name="Viver T."/>
            <person name="Barroso C."/>
            <person name="Claudino R."/>
            <person name="Galvan M."/>
            <person name="Simoes G."/>
            <person name="Lobo Da Cunha A."/>
            <person name="Egas C."/>
        </authorList>
    </citation>
    <scope>NUCLEOTIDE SEQUENCE [LARGE SCALE GENOMIC DNA]</scope>
    <source>
        <strain evidence="3 5">DSM 18646</strain>
    </source>
</reference>
<evidence type="ECO:0000313" key="2">
    <source>
        <dbReference type="EMBL" id="GAA0530867.1"/>
    </source>
</evidence>
<accession>A0AAV3SMW9</accession>
<dbReference type="EMBL" id="BAAADQ010000001">
    <property type="protein sequence ID" value="GAA0530867.1"/>
    <property type="molecule type" value="Genomic_DNA"/>
</dbReference>
<keyword evidence="5" id="KW-1185">Reference proteome</keyword>
<name>A0AAV3SMW9_9EURY</name>
<evidence type="ECO:0000313" key="3">
    <source>
        <dbReference type="EMBL" id="MEZ3166106.1"/>
    </source>
</evidence>
<proteinExistence type="predicted"/>
<organism evidence="2 4">
    <name type="scientific">Halorubrum ejinorense</name>
    <dbReference type="NCBI Taxonomy" id="425309"/>
    <lineage>
        <taxon>Archaea</taxon>
        <taxon>Methanobacteriati</taxon>
        <taxon>Methanobacteriota</taxon>
        <taxon>Stenosarchaea group</taxon>
        <taxon>Halobacteria</taxon>
        <taxon>Halobacteriales</taxon>
        <taxon>Haloferacaceae</taxon>
        <taxon>Halorubrum</taxon>
    </lineage>
</organism>